<keyword evidence="11" id="KW-1185">Reference proteome</keyword>
<keyword evidence="3 7" id="KW-0028">Amino-acid biosynthesis</keyword>
<dbReference type="PROSITE" id="PS50862">
    <property type="entry name" value="AA_TRNA_LIGASE_II"/>
    <property type="match status" value="1"/>
</dbReference>
<dbReference type="GO" id="GO:0070981">
    <property type="term" value="P:L-asparagine biosynthetic process"/>
    <property type="evidence" value="ECO:0007669"/>
    <property type="project" value="UniProtKB-UniRule"/>
</dbReference>
<dbReference type="AlphaFoldDB" id="A0A915Y9P5"/>
<evidence type="ECO:0000256" key="5">
    <source>
        <dbReference type="ARBA" id="ARBA00022840"/>
    </source>
</evidence>
<keyword evidence="5 7" id="KW-0067">ATP-binding</keyword>
<dbReference type="GO" id="GO:0004071">
    <property type="term" value="F:aspartate-ammonia ligase activity"/>
    <property type="evidence" value="ECO:0007669"/>
    <property type="project" value="UniProtKB-UniRule"/>
</dbReference>
<name>A0A915Y9P5_9BACT</name>
<keyword evidence="2 7" id="KW-0436">Ligase</keyword>
<dbReference type="InterPro" id="IPR004618">
    <property type="entry name" value="AsnA"/>
</dbReference>
<accession>A0A915Y9P5</accession>
<evidence type="ECO:0000256" key="2">
    <source>
        <dbReference type="ARBA" id="ARBA00022598"/>
    </source>
</evidence>
<dbReference type="KEGG" id="aup:AsAng_0003720"/>
<dbReference type="PANTHER" id="PTHR30073">
    <property type="entry name" value="ASPARTATE--AMMONIA LIGASE"/>
    <property type="match status" value="1"/>
</dbReference>
<dbReference type="RefSeq" id="WP_264791036.1">
    <property type="nucleotide sequence ID" value="NZ_AP026867.1"/>
</dbReference>
<dbReference type="Proteomes" id="UP001060919">
    <property type="component" value="Chromosome"/>
</dbReference>
<dbReference type="InterPro" id="IPR045864">
    <property type="entry name" value="aa-tRNA-synth_II/BPL/LPL"/>
</dbReference>
<evidence type="ECO:0000313" key="10">
    <source>
        <dbReference type="EMBL" id="BDS09668.1"/>
    </source>
</evidence>
<dbReference type="NCBIfam" id="TIGR00669">
    <property type="entry name" value="asnA"/>
    <property type="match status" value="1"/>
</dbReference>
<reference evidence="10" key="1">
    <citation type="submission" date="2022-09" db="EMBL/GenBank/DDBJ databases">
        <title>Aureispira anguillicida sp. nov., isolated from Leptocephalus of Japanese eel Anguilla japonica.</title>
        <authorList>
            <person name="Yuasa K."/>
            <person name="Mekata T."/>
            <person name="Ikunari K."/>
        </authorList>
    </citation>
    <scope>NUCLEOTIDE SEQUENCE</scope>
    <source>
        <strain evidence="10">EL160426</strain>
    </source>
</reference>
<dbReference type="EMBL" id="AP026867">
    <property type="protein sequence ID" value="BDS09668.1"/>
    <property type="molecule type" value="Genomic_DNA"/>
</dbReference>
<keyword evidence="6 7" id="KW-0061">Asparagine biosynthesis</keyword>
<evidence type="ECO:0000256" key="4">
    <source>
        <dbReference type="ARBA" id="ARBA00022741"/>
    </source>
</evidence>
<protein>
    <recommendedName>
        <fullName evidence="7 8">Aspartate--ammonia ligase</fullName>
        <ecNumber evidence="7 8">6.3.1.1</ecNumber>
    </recommendedName>
    <alternativeName>
        <fullName evidence="7">Asparagine synthetase A</fullName>
    </alternativeName>
</protein>
<comment type="catalytic activity">
    <reaction evidence="7">
        <text>L-aspartate + NH4(+) + ATP = L-asparagine + AMP + diphosphate + H(+)</text>
        <dbReference type="Rhea" id="RHEA:11372"/>
        <dbReference type="ChEBI" id="CHEBI:15378"/>
        <dbReference type="ChEBI" id="CHEBI:28938"/>
        <dbReference type="ChEBI" id="CHEBI:29991"/>
        <dbReference type="ChEBI" id="CHEBI:30616"/>
        <dbReference type="ChEBI" id="CHEBI:33019"/>
        <dbReference type="ChEBI" id="CHEBI:58048"/>
        <dbReference type="ChEBI" id="CHEBI:456215"/>
        <dbReference type="EC" id="6.3.1.1"/>
    </reaction>
</comment>
<evidence type="ECO:0000259" key="9">
    <source>
        <dbReference type="PROSITE" id="PS50862"/>
    </source>
</evidence>
<sequence length="343" mass="38746">MKDVLKSYPTVSDKMKTEEAIELVKLTFIKHLSNMLNLKKVSAPVVVLKGTGINDDLNGMERPVGFPIKDLAERRAEVVHSLAKWKRLRLKQYEIPEGEGIVTDMRALRPDEKLSPLHSIYVDQFDWEQHIPKTARTVEQLKTTVQKIYAALKATEAKVHEVYPEVLPTLPAEITFIHSEDLLMKYPQLTPKEREDAAAKEYGAFFLMGIGGKLFNGEKHDGRAPDYDDWSTLTQKGQRGLNGDIIVWNSVLGRSFELSSMGIRVDEEALLRQLELEDSLDRKELYFHQLLLSGALPQSIGGGIGQSRLAMLLLKKRHIGEVQVSIWSDAIYESTAEKGIQLL</sequence>
<dbReference type="GO" id="GO:0005524">
    <property type="term" value="F:ATP binding"/>
    <property type="evidence" value="ECO:0007669"/>
    <property type="project" value="UniProtKB-UniRule"/>
</dbReference>
<dbReference type="GO" id="GO:0005829">
    <property type="term" value="C:cytosol"/>
    <property type="evidence" value="ECO:0007669"/>
    <property type="project" value="TreeGrafter"/>
</dbReference>
<comment type="pathway">
    <text evidence="7">Amino-acid biosynthesis; L-asparagine biosynthesis; L-asparagine from L-aspartate (ammonia route): step 1/1.</text>
</comment>
<feature type="domain" description="Aminoacyl-transfer RNA synthetases class-II family profile" evidence="9">
    <location>
        <begin position="106"/>
        <end position="329"/>
    </location>
</feature>
<evidence type="ECO:0000256" key="3">
    <source>
        <dbReference type="ARBA" id="ARBA00022605"/>
    </source>
</evidence>
<dbReference type="Pfam" id="PF03590">
    <property type="entry name" value="AsnA"/>
    <property type="match status" value="1"/>
</dbReference>
<evidence type="ECO:0000256" key="1">
    <source>
        <dbReference type="ARBA" id="ARBA00022490"/>
    </source>
</evidence>
<organism evidence="10 11">
    <name type="scientific">Aureispira anguillae</name>
    <dbReference type="NCBI Taxonomy" id="2864201"/>
    <lineage>
        <taxon>Bacteria</taxon>
        <taxon>Pseudomonadati</taxon>
        <taxon>Bacteroidota</taxon>
        <taxon>Saprospiria</taxon>
        <taxon>Saprospirales</taxon>
        <taxon>Saprospiraceae</taxon>
        <taxon>Aureispira</taxon>
    </lineage>
</organism>
<dbReference type="PIRSF" id="PIRSF001555">
    <property type="entry name" value="Asp_ammon_ligase"/>
    <property type="match status" value="1"/>
</dbReference>
<gene>
    <name evidence="7" type="primary">asnA</name>
    <name evidence="10" type="ORF">AsAng_0003720</name>
</gene>
<dbReference type="EC" id="6.3.1.1" evidence="7 8"/>
<keyword evidence="4 7" id="KW-0547">Nucleotide-binding</keyword>
<dbReference type="Gene3D" id="3.30.930.10">
    <property type="entry name" value="Bira Bifunctional Protein, Domain 2"/>
    <property type="match status" value="1"/>
</dbReference>
<dbReference type="PANTHER" id="PTHR30073:SF5">
    <property type="entry name" value="ASPARTATE--AMMONIA LIGASE"/>
    <property type="match status" value="1"/>
</dbReference>
<proteinExistence type="inferred from homology"/>
<comment type="similarity">
    <text evidence="7">Belongs to the class-II aminoacyl-tRNA synthetase family. AsnA subfamily.</text>
</comment>
<comment type="subcellular location">
    <subcellularLocation>
        <location evidence="7">Cytoplasm</location>
    </subcellularLocation>
</comment>
<evidence type="ECO:0000256" key="7">
    <source>
        <dbReference type="HAMAP-Rule" id="MF_00555"/>
    </source>
</evidence>
<evidence type="ECO:0000256" key="8">
    <source>
        <dbReference type="NCBIfam" id="TIGR00669"/>
    </source>
</evidence>
<evidence type="ECO:0000256" key="6">
    <source>
        <dbReference type="ARBA" id="ARBA00022888"/>
    </source>
</evidence>
<dbReference type="HAMAP" id="MF_00555">
    <property type="entry name" value="AsnA"/>
    <property type="match status" value="1"/>
</dbReference>
<dbReference type="InterPro" id="IPR006195">
    <property type="entry name" value="aa-tRNA-synth_II"/>
</dbReference>
<keyword evidence="1 7" id="KW-0963">Cytoplasm</keyword>
<evidence type="ECO:0000313" key="11">
    <source>
        <dbReference type="Proteomes" id="UP001060919"/>
    </source>
</evidence>
<dbReference type="SUPFAM" id="SSF55681">
    <property type="entry name" value="Class II aaRS and biotin synthetases"/>
    <property type="match status" value="1"/>
</dbReference>